<keyword evidence="4" id="KW-1185">Reference proteome</keyword>
<feature type="region of interest" description="Disordered" evidence="2">
    <location>
        <begin position="445"/>
        <end position="475"/>
    </location>
</feature>
<evidence type="ECO:0000313" key="4">
    <source>
        <dbReference type="Proteomes" id="UP000041254"/>
    </source>
</evidence>
<protein>
    <submittedName>
        <fullName evidence="3">Uncharacterized protein</fullName>
    </submittedName>
</protein>
<dbReference type="Proteomes" id="UP000041254">
    <property type="component" value="Unassembled WGS sequence"/>
</dbReference>
<name>A0A0G4E847_VITBC</name>
<dbReference type="InParanoid" id="A0A0G4E847"/>
<feature type="compositionally biased region" description="Low complexity" evidence="2">
    <location>
        <begin position="457"/>
        <end position="469"/>
    </location>
</feature>
<accession>A0A0G4E847</accession>
<feature type="compositionally biased region" description="Basic and acidic residues" evidence="2">
    <location>
        <begin position="370"/>
        <end position="381"/>
    </location>
</feature>
<organism evidence="3 4">
    <name type="scientific">Vitrella brassicaformis (strain CCMP3155)</name>
    <dbReference type="NCBI Taxonomy" id="1169540"/>
    <lineage>
        <taxon>Eukaryota</taxon>
        <taxon>Sar</taxon>
        <taxon>Alveolata</taxon>
        <taxon>Colpodellida</taxon>
        <taxon>Vitrellaceae</taxon>
        <taxon>Vitrella</taxon>
    </lineage>
</organism>
<dbReference type="AlphaFoldDB" id="A0A0G4E847"/>
<dbReference type="VEuPathDB" id="CryptoDB:Vbra_10763"/>
<feature type="compositionally biased region" description="Polar residues" evidence="2">
    <location>
        <begin position="347"/>
        <end position="358"/>
    </location>
</feature>
<keyword evidence="1" id="KW-0175">Coiled coil</keyword>
<proteinExistence type="predicted"/>
<reference evidence="3 4" key="1">
    <citation type="submission" date="2014-11" db="EMBL/GenBank/DDBJ databases">
        <authorList>
            <person name="Zhu J."/>
            <person name="Qi W."/>
            <person name="Song R."/>
        </authorList>
    </citation>
    <scope>NUCLEOTIDE SEQUENCE [LARGE SCALE GENOMIC DNA]</scope>
</reference>
<gene>
    <name evidence="3" type="ORF">Vbra_10763</name>
</gene>
<feature type="coiled-coil region" evidence="1">
    <location>
        <begin position="272"/>
        <end position="333"/>
    </location>
</feature>
<feature type="region of interest" description="Disordered" evidence="2">
    <location>
        <begin position="347"/>
        <end position="424"/>
    </location>
</feature>
<dbReference type="EMBL" id="CDMY01000007">
    <property type="protein sequence ID" value="CEL91603.1"/>
    <property type="molecule type" value="Genomic_DNA"/>
</dbReference>
<evidence type="ECO:0000256" key="1">
    <source>
        <dbReference type="SAM" id="Coils"/>
    </source>
</evidence>
<evidence type="ECO:0000256" key="2">
    <source>
        <dbReference type="SAM" id="MobiDB-lite"/>
    </source>
</evidence>
<sequence length="475" mass="50290">MGAQPTKAGSPQAASNRRQLVFQVCSLYNFPSKSVTEEWVLRFDSDSSVGYVLPTRGVQSIPVTRIADRLKCQICRVRADSYFYREPEAEQTANSSPTAKRSARSAKAFPALDSSADALPESSGRIDLGEGSDVTVVMELDLDINYIDAHHMGLIYREWIGFPSDEVSSAASPSSTAAAAAAAATQPSKLIDDNPGSGNGVSLAHALTAGSRPDIPKMIVSIQLPSSPAKISDLSIGKFSAGRSERTCGMAGQHPADAKNSSYLMKILAKWAENQEAAARSLQDAYESLKEVSQIQQKNRNLQDLIIERDQEIQSLRAQLERANEAARRASAGSERASSLSLFSRTSVVKGKTQQNKPNGKAAGGYLDDFADKYKDEDRAARSSGTQKGPAPSGTFDSEHGQDVPAVAGPKSDSDALSNPEVGTGVQLLTGGSFGSFNLMSHIRAHHAKGQSQGQVNGAAATADNGTAAQNGSAR</sequence>
<feature type="region of interest" description="Disordered" evidence="2">
    <location>
        <begin position="87"/>
        <end position="106"/>
    </location>
</feature>
<evidence type="ECO:0000313" key="3">
    <source>
        <dbReference type="EMBL" id="CEL91603.1"/>
    </source>
</evidence>